<name>A0A182J5V9_ANOAO</name>
<dbReference type="AlphaFoldDB" id="A0A182J5V9"/>
<protein>
    <submittedName>
        <fullName evidence="1">Uncharacterized protein</fullName>
    </submittedName>
</protein>
<organism evidence="1">
    <name type="scientific">Anopheles atroparvus</name>
    <name type="common">European mosquito</name>
    <dbReference type="NCBI Taxonomy" id="41427"/>
    <lineage>
        <taxon>Eukaryota</taxon>
        <taxon>Metazoa</taxon>
        <taxon>Ecdysozoa</taxon>
        <taxon>Arthropoda</taxon>
        <taxon>Hexapoda</taxon>
        <taxon>Insecta</taxon>
        <taxon>Pterygota</taxon>
        <taxon>Neoptera</taxon>
        <taxon>Endopterygota</taxon>
        <taxon>Diptera</taxon>
        <taxon>Nematocera</taxon>
        <taxon>Culicoidea</taxon>
        <taxon>Culicidae</taxon>
        <taxon>Anophelinae</taxon>
        <taxon>Anopheles</taxon>
    </lineage>
</organism>
<proteinExistence type="predicted"/>
<dbReference type="VEuPathDB" id="VectorBase:AATE011945"/>
<dbReference type="EnsemblMetazoa" id="AATE011945-RA">
    <property type="protein sequence ID" value="AATE011945-PA.1"/>
    <property type="gene ID" value="AATE011945"/>
</dbReference>
<reference evidence="1" key="1">
    <citation type="submission" date="2022-08" db="UniProtKB">
        <authorList>
            <consortium name="EnsemblMetazoa"/>
        </authorList>
    </citation>
    <scope>IDENTIFICATION</scope>
    <source>
        <strain evidence="1">EBRO</strain>
    </source>
</reference>
<accession>A0A182J5V9</accession>
<sequence>MSGYFHWGTRLNRLGRTTKAQMWGETYLLLCSWKDPPSSRRILANSTALRNGTSTSSSRRSSTENLYFFFFIINAIPGAPGPISVIHHASSPLIGVLRSSAIAMPLA</sequence>
<evidence type="ECO:0000313" key="1">
    <source>
        <dbReference type="EnsemblMetazoa" id="AATE011945-PA.1"/>
    </source>
</evidence>